<gene>
    <name evidence="2" type="ORF">AVDCRST_MAG85-329</name>
</gene>
<accession>A0A6J4RVB0</accession>
<dbReference type="EC" id="1.13.11.27" evidence="2"/>
<feature type="compositionally biased region" description="Basic and acidic residues" evidence="1">
    <location>
        <begin position="203"/>
        <end position="225"/>
    </location>
</feature>
<feature type="compositionally biased region" description="Basic residues" evidence="1">
    <location>
        <begin position="74"/>
        <end position="98"/>
    </location>
</feature>
<feature type="compositionally biased region" description="Low complexity" evidence="1">
    <location>
        <begin position="46"/>
        <end position="55"/>
    </location>
</feature>
<feature type="compositionally biased region" description="Basic residues" evidence="1">
    <location>
        <begin position="238"/>
        <end position="260"/>
    </location>
</feature>
<feature type="non-terminal residue" evidence="2">
    <location>
        <position position="360"/>
    </location>
</feature>
<feature type="region of interest" description="Disordered" evidence="1">
    <location>
        <begin position="203"/>
        <end position="360"/>
    </location>
</feature>
<feature type="compositionally biased region" description="Basic and acidic residues" evidence="1">
    <location>
        <begin position="320"/>
        <end position="329"/>
    </location>
</feature>
<reference evidence="2" key="1">
    <citation type="submission" date="2020-02" db="EMBL/GenBank/DDBJ databases">
        <authorList>
            <person name="Meier V. D."/>
        </authorList>
    </citation>
    <scope>NUCLEOTIDE SEQUENCE</scope>
    <source>
        <strain evidence="2">AVDCRST_MAG85</strain>
    </source>
</reference>
<proteinExistence type="predicted"/>
<sequence>AAARHRPRRAVGRQRQAGRVLLHARLRLHRGRLRRPRDRRPRSRQPRAPAGPRPARALRRAAVRSSDRRAPAQARRRREGHRAGRPGRRPRLQGRARARGQGPRRTVRAHRRARHRAPRRHRDVRRDRAPLRRPLEVHRRVPPRLPAHRALRRGQDRRHARRDRPHRRQRRARRDAAVGRVLRAGLRDDGDDPLLRRGHLDRVQRAHVEGRDVGRRPREVPDQRARRGQAQVADRRVPRLLRGRGRAAHRARHARHRRHGHEAPGARRPVPHGPGHVLRRGAGSRPRDEGGPRGPPPPRDPRRPRRRGLPAADLHQAARRPPDDLLRDHRAPRRARLRGGQLQGSVRGDRARAGQAREPL</sequence>
<keyword evidence="2" id="KW-0670">Pyruvate</keyword>
<feature type="compositionally biased region" description="Basic residues" evidence="1">
    <location>
        <begin position="140"/>
        <end position="173"/>
    </location>
</feature>
<keyword evidence="2" id="KW-0223">Dioxygenase</keyword>
<feature type="compositionally biased region" description="Basic and acidic residues" evidence="1">
    <location>
        <begin position="124"/>
        <end position="139"/>
    </location>
</feature>
<dbReference type="EMBL" id="CADCVT010000039">
    <property type="protein sequence ID" value="CAA9476129.1"/>
    <property type="molecule type" value="Genomic_DNA"/>
</dbReference>
<keyword evidence="2" id="KW-0560">Oxidoreductase</keyword>
<dbReference type="GO" id="GO:0003868">
    <property type="term" value="F:4-hydroxyphenylpyruvate dioxygenase activity"/>
    <property type="evidence" value="ECO:0007669"/>
    <property type="project" value="UniProtKB-EC"/>
</dbReference>
<feature type="compositionally biased region" description="Basic residues" evidence="1">
    <location>
        <begin position="1"/>
        <end position="12"/>
    </location>
</feature>
<feature type="compositionally biased region" description="Basic residues" evidence="1">
    <location>
        <begin position="105"/>
        <end position="123"/>
    </location>
</feature>
<feature type="compositionally biased region" description="Basic residues" evidence="1">
    <location>
        <begin position="22"/>
        <end position="45"/>
    </location>
</feature>
<organism evidence="2">
    <name type="scientific">uncultured Solirubrobacteraceae bacterium</name>
    <dbReference type="NCBI Taxonomy" id="1162706"/>
    <lineage>
        <taxon>Bacteria</taxon>
        <taxon>Bacillati</taxon>
        <taxon>Actinomycetota</taxon>
        <taxon>Thermoleophilia</taxon>
        <taxon>Solirubrobacterales</taxon>
        <taxon>Solirubrobacteraceae</taxon>
        <taxon>environmental samples</taxon>
    </lineage>
</organism>
<name>A0A6J4RVB0_9ACTN</name>
<evidence type="ECO:0000313" key="2">
    <source>
        <dbReference type="EMBL" id="CAA9476129.1"/>
    </source>
</evidence>
<dbReference type="AlphaFoldDB" id="A0A6J4RVB0"/>
<feature type="non-terminal residue" evidence="2">
    <location>
        <position position="1"/>
    </location>
</feature>
<protein>
    <submittedName>
        <fullName evidence="2">4-hydroxyphenylpyruvate dioxygenase</fullName>
        <ecNumber evidence="2">1.13.11.27</ecNumber>
    </submittedName>
</protein>
<feature type="region of interest" description="Disordered" evidence="1">
    <location>
        <begin position="1"/>
        <end position="179"/>
    </location>
</feature>
<evidence type="ECO:0000256" key="1">
    <source>
        <dbReference type="SAM" id="MobiDB-lite"/>
    </source>
</evidence>